<protein>
    <recommendedName>
        <fullName evidence="3">DUF3168 domain-containing protein</fullName>
    </recommendedName>
</protein>
<sequence>MSSILALSDAIEDVFPEGTLFEAVKPNEKGEYVESAFPWTVARVQIPNTLSRSMAGTRHAQRVRITVTIAGITFTSVRVIVDKLDPILEGARPTAAGWSLSPVRMLNARDIVEDETITLTTANRHPVYTVLEYGLTAARN</sequence>
<accession>A0ABP4L3F9</accession>
<proteinExistence type="predicted"/>
<organism evidence="1 2">
    <name type="scientific">Brevibacterium permense</name>
    <dbReference type="NCBI Taxonomy" id="234834"/>
    <lineage>
        <taxon>Bacteria</taxon>
        <taxon>Bacillati</taxon>
        <taxon>Actinomycetota</taxon>
        <taxon>Actinomycetes</taxon>
        <taxon>Micrococcales</taxon>
        <taxon>Brevibacteriaceae</taxon>
        <taxon>Brevibacterium</taxon>
    </lineage>
</organism>
<dbReference type="RefSeq" id="WP_173151336.1">
    <property type="nucleotide sequence ID" value="NZ_BAAALX010000009.1"/>
</dbReference>
<evidence type="ECO:0000313" key="1">
    <source>
        <dbReference type="EMBL" id="GAA1513797.1"/>
    </source>
</evidence>
<gene>
    <name evidence="1" type="ORF">GCM10009690_15930</name>
</gene>
<dbReference type="Proteomes" id="UP001500177">
    <property type="component" value="Unassembled WGS sequence"/>
</dbReference>
<evidence type="ECO:0008006" key="3">
    <source>
        <dbReference type="Google" id="ProtNLM"/>
    </source>
</evidence>
<name>A0ABP4L3F9_9MICO</name>
<dbReference type="EMBL" id="BAAALX010000009">
    <property type="protein sequence ID" value="GAA1513797.1"/>
    <property type="molecule type" value="Genomic_DNA"/>
</dbReference>
<reference evidence="2" key="1">
    <citation type="journal article" date="2019" name="Int. J. Syst. Evol. Microbiol.">
        <title>The Global Catalogue of Microorganisms (GCM) 10K type strain sequencing project: providing services to taxonomists for standard genome sequencing and annotation.</title>
        <authorList>
            <consortium name="The Broad Institute Genomics Platform"/>
            <consortium name="The Broad Institute Genome Sequencing Center for Infectious Disease"/>
            <person name="Wu L."/>
            <person name="Ma J."/>
        </authorList>
    </citation>
    <scope>NUCLEOTIDE SEQUENCE [LARGE SCALE GENOMIC DNA]</scope>
    <source>
        <strain evidence="2">JCM 13318</strain>
    </source>
</reference>
<keyword evidence="2" id="KW-1185">Reference proteome</keyword>
<evidence type="ECO:0000313" key="2">
    <source>
        <dbReference type="Proteomes" id="UP001500177"/>
    </source>
</evidence>
<comment type="caution">
    <text evidence="1">The sequence shown here is derived from an EMBL/GenBank/DDBJ whole genome shotgun (WGS) entry which is preliminary data.</text>
</comment>